<dbReference type="Ensembl" id="ENSOART00020080309.1">
    <property type="protein sequence ID" value="ENSOARP00020057192.1"/>
    <property type="gene ID" value="ENSOARG00020001058.2"/>
</dbReference>
<sequence>MSLLCVRVKRAKFQGSPEKFNTYVTLKVQNVKSTTVAVRGDQPSWEQDFMFEISRLDLGLSVEVWNKGLIWDTMVGTVWIALKTIRQSDEEGPGEWSTLEAETLMKDDEICGTKNPTPHKILLDTRFELPFDIPEEEARYWTYKLEQINALGPDNEYSSQEESQRKQLPTAAAQCSFEDPDSAVDDRDSDYRSETSNSIPPPYHTTAQPNASVHQFPVPVRLPQQLLLQGSSRDSCNDSVQSYDLDYPERRALSPTSSSRYGSSCNVSQGSSQLSELDQCHEQDDDRRERDSIHSCHSSSSLSRDGQVGFGEQEKALEVTGEEEKGGVCEPKMKEDATAHPPPDMVLHRDLVRGPQESFPEETASSPFTQARAHWIRAVTKVRLQLQEKESEEPFRFQMMVIPVCPSGFQKGQLEGSMALTACRIYAERSHCRLSATW</sequence>
<reference evidence="1" key="2">
    <citation type="submission" date="2025-08" db="UniProtKB">
        <authorList>
            <consortium name="Ensembl"/>
        </authorList>
    </citation>
    <scope>IDENTIFICATION</scope>
</reference>
<organism evidence="1">
    <name type="scientific">Ovis aries</name>
    <name type="common">Sheep</name>
    <dbReference type="NCBI Taxonomy" id="9940"/>
    <lineage>
        <taxon>Eukaryota</taxon>
        <taxon>Metazoa</taxon>
        <taxon>Chordata</taxon>
        <taxon>Craniata</taxon>
        <taxon>Vertebrata</taxon>
        <taxon>Euteleostomi</taxon>
        <taxon>Mammalia</taxon>
        <taxon>Eutheria</taxon>
        <taxon>Laurasiatheria</taxon>
        <taxon>Artiodactyla</taxon>
        <taxon>Ruminantia</taxon>
        <taxon>Pecora</taxon>
        <taxon>Bovidae</taxon>
        <taxon>Caprinae</taxon>
        <taxon>Ovis</taxon>
    </lineage>
</organism>
<reference evidence="1" key="1">
    <citation type="submission" date="2020-11" db="EMBL/GenBank/DDBJ databases">
        <authorList>
            <person name="Davenport K.M."/>
            <person name="Bickhart D.M."/>
            <person name="Smith T.P.L."/>
            <person name="Murdoch B.M."/>
            <person name="Rosen B.D."/>
        </authorList>
    </citation>
    <scope>NUCLEOTIDE SEQUENCE [LARGE SCALE GENOMIC DNA]</scope>
    <source>
        <strain evidence="1">OAR_USU_Benz2616</strain>
    </source>
</reference>
<evidence type="ECO:0000313" key="1">
    <source>
        <dbReference type="Ensembl" id="ENSOARP00020057192.1"/>
    </source>
</evidence>
<protein>
    <submittedName>
        <fullName evidence="1">Unc-13 homolog B</fullName>
    </submittedName>
</protein>
<proteinExistence type="predicted"/>
<reference evidence="1" key="3">
    <citation type="submission" date="2025-09" db="UniProtKB">
        <authorList>
            <consortium name="Ensembl"/>
        </authorList>
    </citation>
    <scope>IDENTIFICATION</scope>
</reference>
<gene>
    <name evidence="1" type="primary">UNC13B</name>
</gene>
<name>A0AC11EDU2_SHEEP</name>
<accession>A0AC11EDU2</accession>